<keyword evidence="10 15" id="KW-0100">Branched-chain amino acid biosynthesis</keyword>
<evidence type="ECO:0000256" key="9">
    <source>
        <dbReference type="ARBA" id="ARBA00023239"/>
    </source>
</evidence>
<feature type="domain" description="Dihydroxy-acid/6-phosphogluconate dehydratase N-terminal" evidence="16">
    <location>
        <begin position="36"/>
        <end position="355"/>
    </location>
</feature>
<evidence type="ECO:0000256" key="2">
    <source>
        <dbReference type="ARBA" id="ARBA00006486"/>
    </source>
</evidence>
<dbReference type="GO" id="GO:0004160">
    <property type="term" value="F:dihydroxy-acid dehydratase activity"/>
    <property type="evidence" value="ECO:0007669"/>
    <property type="project" value="UniProtKB-UniRule"/>
</dbReference>
<evidence type="ECO:0000256" key="7">
    <source>
        <dbReference type="ARBA" id="ARBA00023004"/>
    </source>
</evidence>
<comment type="cofactor">
    <cofactor evidence="1 15">
        <name>Mg(2+)</name>
        <dbReference type="ChEBI" id="CHEBI:18420"/>
    </cofactor>
</comment>
<dbReference type="PROSITE" id="PS00886">
    <property type="entry name" value="ILVD_EDD_1"/>
    <property type="match status" value="1"/>
</dbReference>
<keyword evidence="5 15" id="KW-0479">Metal-binding</keyword>
<dbReference type="Pfam" id="PF24877">
    <property type="entry name" value="ILV_EDD_C"/>
    <property type="match status" value="1"/>
</dbReference>
<comment type="catalytic activity">
    <reaction evidence="15">
        <text>(2R,3R)-2,3-dihydroxy-3-methylpentanoate = (S)-3-methyl-2-oxopentanoate + H2O</text>
        <dbReference type="Rhea" id="RHEA:27694"/>
        <dbReference type="ChEBI" id="CHEBI:15377"/>
        <dbReference type="ChEBI" id="CHEBI:35146"/>
        <dbReference type="ChEBI" id="CHEBI:49258"/>
        <dbReference type="EC" id="4.2.1.9"/>
    </reaction>
</comment>
<evidence type="ECO:0000256" key="1">
    <source>
        <dbReference type="ARBA" id="ARBA00001946"/>
    </source>
</evidence>
<keyword evidence="6 15" id="KW-0460">Magnesium</keyword>
<dbReference type="EC" id="4.2.1.9" evidence="14 15"/>
<dbReference type="NCBIfam" id="TIGR00110">
    <property type="entry name" value="ilvD"/>
    <property type="match status" value="1"/>
</dbReference>
<dbReference type="NCBIfam" id="NF002068">
    <property type="entry name" value="PRK00911.1"/>
    <property type="match status" value="1"/>
</dbReference>
<keyword evidence="8 15" id="KW-0411">Iron-sulfur</keyword>
<evidence type="ECO:0000256" key="12">
    <source>
        <dbReference type="ARBA" id="ARBA00029436"/>
    </source>
</evidence>
<comment type="catalytic activity">
    <reaction evidence="11">
        <text>(2R)-2,3-dihydroxy-3-methylbutanoate = 3-methyl-2-oxobutanoate + H2O</text>
        <dbReference type="Rhea" id="RHEA:24809"/>
        <dbReference type="ChEBI" id="CHEBI:11851"/>
        <dbReference type="ChEBI" id="CHEBI:15377"/>
        <dbReference type="ChEBI" id="CHEBI:49072"/>
        <dbReference type="EC" id="4.2.1.9"/>
    </reaction>
    <physiologicalReaction direction="left-to-right" evidence="11">
        <dbReference type="Rhea" id="RHEA:24810"/>
    </physiologicalReaction>
</comment>
<dbReference type="Pfam" id="PF00920">
    <property type="entry name" value="ILVD_EDD_N"/>
    <property type="match status" value="1"/>
</dbReference>
<dbReference type="UniPathway" id="UPA00047">
    <property type="reaction ID" value="UER00057"/>
</dbReference>
<keyword evidence="3 15" id="KW-0028">Amino-acid biosynthesis</keyword>
<evidence type="ECO:0000256" key="8">
    <source>
        <dbReference type="ARBA" id="ARBA00023014"/>
    </source>
</evidence>
<dbReference type="RefSeq" id="WP_213410714.1">
    <property type="nucleotide sequence ID" value="NZ_BOVK01000012.1"/>
</dbReference>
<reference evidence="18" key="1">
    <citation type="submission" date="2021-04" db="EMBL/GenBank/DDBJ databases">
        <title>Draft genome sequence of Xylanibacillus composti strain K13.</title>
        <authorList>
            <person name="Uke A."/>
            <person name="Chhe C."/>
            <person name="Baramee S."/>
            <person name="Kosugi A."/>
        </authorList>
    </citation>
    <scope>NUCLEOTIDE SEQUENCE</scope>
    <source>
        <strain evidence="18">K13</strain>
    </source>
</reference>
<dbReference type="HAMAP" id="MF_00012">
    <property type="entry name" value="IlvD"/>
    <property type="match status" value="1"/>
</dbReference>
<comment type="function">
    <text evidence="15">Functions in the biosynthesis of branched-chain amino acids. Catalyzes the dehydration of (2R,3R)-2,3-dihydroxy-3-methylpentanoate (2,3-dihydroxy-3-methylvalerate) into 2-oxo-3-methylpentanoate (2-oxo-3-methylvalerate) and of (2R)-2,3-dihydroxy-3-methylbutanoate (2,3-dihydroxyisovalerate) into 2-oxo-3-methylbutanoate (2-oxoisovalerate), the penultimate precursor to L-isoleucine and L-valine, respectively.</text>
</comment>
<comment type="pathway">
    <text evidence="12 15">Amino-acid biosynthesis; L-valine biosynthesis; L-valine from pyruvate: step 3/4.</text>
</comment>
<comment type="subunit">
    <text evidence="15">Homodimer.</text>
</comment>
<feature type="binding site" evidence="15">
    <location>
        <position position="125"/>
    </location>
    <ligand>
        <name>Mg(2+)</name>
        <dbReference type="ChEBI" id="CHEBI:18420"/>
    </ligand>
</feature>
<dbReference type="Proteomes" id="UP000677918">
    <property type="component" value="Unassembled WGS sequence"/>
</dbReference>
<comment type="cofactor">
    <cofactor evidence="15">
        <name>[2Fe-2S] cluster</name>
        <dbReference type="ChEBI" id="CHEBI:190135"/>
    </cofactor>
    <text evidence="15">Binds 1 [2Fe-2S] cluster per subunit. This cluster acts as a Lewis acid cofactor.</text>
</comment>
<dbReference type="InterPro" id="IPR056740">
    <property type="entry name" value="ILV_EDD_C"/>
</dbReference>
<keyword evidence="7 15" id="KW-0408">Iron</keyword>
<feature type="binding site" evidence="15">
    <location>
        <position position="83"/>
    </location>
    <ligand>
        <name>Mg(2+)</name>
        <dbReference type="ChEBI" id="CHEBI:18420"/>
    </ligand>
</feature>
<feature type="domain" description="Dihydroxy-acid/6-phosphogluconate dehydratase C-terminal" evidence="17">
    <location>
        <begin position="365"/>
        <end position="557"/>
    </location>
</feature>
<dbReference type="InterPro" id="IPR004404">
    <property type="entry name" value="DihydroxyA_deHydtase"/>
</dbReference>
<feature type="binding site" evidence="15">
    <location>
        <position position="450"/>
    </location>
    <ligand>
        <name>Mg(2+)</name>
        <dbReference type="ChEBI" id="CHEBI:18420"/>
    </ligand>
</feature>
<feature type="active site" description="Proton acceptor" evidence="15">
    <location>
        <position position="476"/>
    </location>
</feature>
<proteinExistence type="inferred from homology"/>
<dbReference type="GO" id="GO:0000287">
    <property type="term" value="F:magnesium ion binding"/>
    <property type="evidence" value="ECO:0007669"/>
    <property type="project" value="UniProtKB-UniRule"/>
</dbReference>
<organism evidence="18 19">
    <name type="scientific">Xylanibacillus composti</name>
    <dbReference type="NCBI Taxonomy" id="1572762"/>
    <lineage>
        <taxon>Bacteria</taxon>
        <taxon>Bacillati</taxon>
        <taxon>Bacillota</taxon>
        <taxon>Bacilli</taxon>
        <taxon>Bacillales</taxon>
        <taxon>Paenibacillaceae</taxon>
        <taxon>Xylanibacillus</taxon>
    </lineage>
</organism>
<dbReference type="InterPro" id="IPR000581">
    <property type="entry name" value="ILV_EDD_N"/>
</dbReference>
<evidence type="ECO:0000256" key="5">
    <source>
        <dbReference type="ARBA" id="ARBA00022723"/>
    </source>
</evidence>
<dbReference type="GO" id="GO:0051537">
    <property type="term" value="F:2 iron, 2 sulfur cluster binding"/>
    <property type="evidence" value="ECO:0007669"/>
    <property type="project" value="UniProtKB-UniRule"/>
</dbReference>
<dbReference type="AlphaFoldDB" id="A0A8J4H2B1"/>
<sequence length="563" mass="59918">MSNKKMRSDMIKKGFDRAPHRSLLRAAGVKEEDFGKPFIAVCNSYIDIVPGHVHLQEFGQIVKEAIREAGGVPFEFNTIGVDDGIAMGHIGMRYSLPSREIIADSLETVVSAHWFDGMVCIPNCDKITPGMMMGALRVNIPTVFVSGGPMKAGRTKDGKAISLSSVFEGVGAFQSGKIDEQSLTELEQYGCPTCGSCSGMFTANSMNCLAEGLGLALPGNGTILAVSPERREFVKKSAAQLMELIEKDIKPRDIVTIEAIDNAFALDMAMGGSTNTVLHTLALAHEAGIDYPIERINEVAERVPHLAKIAPASDYHIEDVHNAGGVSAVLNELFKKPGAVYGDNITVTGKTLRENVEGCEIKDTDVIRTLDNPHSAKGGLAVLFGNLAPNGAIIKVGAVDPSVGGRHRGPAICFDSQEDALHGIANGKVKEGHVVVIRYEGPKGGPGMPEMLAPTSQIVGMGLGAKVGLITDGRFSGASRGISIGHISPEAAEGGPIAFVHDGDIIDLNLDERTITLEISDEEMAKRRESEWKGFEPKVKTGYLARYSKLVTSASTGGVMKID</sequence>
<evidence type="ECO:0000256" key="3">
    <source>
        <dbReference type="ARBA" id="ARBA00022605"/>
    </source>
</evidence>
<dbReference type="EMBL" id="BOVK01000012">
    <property type="protein sequence ID" value="GIQ68097.1"/>
    <property type="molecule type" value="Genomic_DNA"/>
</dbReference>
<feature type="binding site" description="via carbamate group" evidence="15">
    <location>
        <position position="126"/>
    </location>
    <ligand>
        <name>Mg(2+)</name>
        <dbReference type="ChEBI" id="CHEBI:18420"/>
    </ligand>
</feature>
<evidence type="ECO:0000256" key="6">
    <source>
        <dbReference type="ARBA" id="ARBA00022842"/>
    </source>
</evidence>
<keyword evidence="9 15" id="KW-0456">Lyase</keyword>
<dbReference type="GO" id="GO:0009097">
    <property type="term" value="P:isoleucine biosynthetic process"/>
    <property type="evidence" value="ECO:0007669"/>
    <property type="project" value="UniProtKB-UniRule"/>
</dbReference>
<dbReference type="GO" id="GO:0009099">
    <property type="term" value="P:L-valine biosynthetic process"/>
    <property type="evidence" value="ECO:0007669"/>
    <property type="project" value="UniProtKB-UniRule"/>
</dbReference>
<dbReference type="InterPro" id="IPR020558">
    <property type="entry name" value="DiOHA_6PGluconate_deHydtase_CS"/>
</dbReference>
<dbReference type="Gene3D" id="3.50.30.80">
    <property type="entry name" value="IlvD/EDD C-terminal domain-like"/>
    <property type="match status" value="1"/>
</dbReference>
<evidence type="ECO:0000259" key="16">
    <source>
        <dbReference type="Pfam" id="PF00920"/>
    </source>
</evidence>
<evidence type="ECO:0000256" key="13">
    <source>
        <dbReference type="ARBA" id="ARBA00029437"/>
    </source>
</evidence>
<accession>A0A8J4H2B1</accession>
<dbReference type="PANTHER" id="PTHR43661">
    <property type="entry name" value="D-XYLONATE DEHYDRATASE"/>
    <property type="match status" value="1"/>
</dbReference>
<evidence type="ECO:0000313" key="18">
    <source>
        <dbReference type="EMBL" id="GIQ68097.1"/>
    </source>
</evidence>
<dbReference type="SUPFAM" id="SSF52016">
    <property type="entry name" value="LeuD/IlvD-like"/>
    <property type="match status" value="1"/>
</dbReference>
<comment type="pathway">
    <text evidence="13 15">Amino-acid biosynthesis; L-isoleucine biosynthesis; L-isoleucine from 2-oxobutanoate: step 3/4.</text>
</comment>
<evidence type="ECO:0000313" key="19">
    <source>
        <dbReference type="Proteomes" id="UP000677918"/>
    </source>
</evidence>
<dbReference type="PROSITE" id="PS00887">
    <property type="entry name" value="ILVD_EDD_2"/>
    <property type="match status" value="1"/>
</dbReference>
<keyword evidence="19" id="KW-1185">Reference proteome</keyword>
<dbReference type="UniPathway" id="UPA00049">
    <property type="reaction ID" value="UER00061"/>
</dbReference>
<dbReference type="SUPFAM" id="SSF143975">
    <property type="entry name" value="IlvD/EDD N-terminal domain-like"/>
    <property type="match status" value="1"/>
</dbReference>
<comment type="caution">
    <text evidence="18">The sequence shown here is derived from an EMBL/GenBank/DDBJ whole genome shotgun (WGS) entry which is preliminary data.</text>
</comment>
<gene>
    <name evidence="15 18" type="primary">ilvD</name>
    <name evidence="18" type="ORF">XYCOK13_09210</name>
</gene>
<dbReference type="PANTHER" id="PTHR43661:SF3">
    <property type="entry name" value="D-XYLONATE DEHYDRATASE YAGF-RELATED"/>
    <property type="match status" value="1"/>
</dbReference>
<evidence type="ECO:0000256" key="15">
    <source>
        <dbReference type="HAMAP-Rule" id="MF_00012"/>
    </source>
</evidence>
<evidence type="ECO:0000259" key="17">
    <source>
        <dbReference type="Pfam" id="PF24877"/>
    </source>
</evidence>
<dbReference type="InterPro" id="IPR037237">
    <property type="entry name" value="IlvD/EDD_N"/>
</dbReference>
<evidence type="ECO:0000256" key="11">
    <source>
        <dbReference type="ARBA" id="ARBA00029304"/>
    </source>
</evidence>
<feature type="modified residue" description="N6-carboxylysine" evidence="15">
    <location>
        <position position="126"/>
    </location>
</feature>
<evidence type="ECO:0000256" key="10">
    <source>
        <dbReference type="ARBA" id="ARBA00023304"/>
    </source>
</evidence>
<comment type="caution">
    <text evidence="15">Lacks conserved residue(s) required for the propagation of feature annotation.</text>
</comment>
<keyword evidence="4 15" id="KW-0001">2Fe-2S</keyword>
<evidence type="ECO:0000256" key="14">
    <source>
        <dbReference type="ARBA" id="ARBA00029490"/>
    </source>
</evidence>
<dbReference type="GO" id="GO:0005829">
    <property type="term" value="C:cytosol"/>
    <property type="evidence" value="ECO:0007669"/>
    <property type="project" value="TreeGrafter"/>
</dbReference>
<dbReference type="InterPro" id="IPR042096">
    <property type="entry name" value="Dihydro-acid_dehy_C"/>
</dbReference>
<protein>
    <recommendedName>
        <fullName evidence="14 15">Dihydroxy-acid dehydratase</fullName>
        <shortName evidence="15">DAD</shortName>
        <ecNumber evidence="14 15">4.2.1.9</ecNumber>
    </recommendedName>
</protein>
<comment type="similarity">
    <text evidence="2 15">Belongs to the IlvD/Edd family.</text>
</comment>
<name>A0A8J4H2B1_9BACL</name>
<dbReference type="FunFam" id="3.50.30.80:FF:000001">
    <property type="entry name" value="Dihydroxy-acid dehydratase"/>
    <property type="match status" value="1"/>
</dbReference>
<evidence type="ECO:0000256" key="4">
    <source>
        <dbReference type="ARBA" id="ARBA00022714"/>
    </source>
</evidence>